<name>A0A238XWV0_9BACT</name>
<dbReference type="EMBL" id="FZNS01000004">
    <property type="protein sequence ID" value="SNR63465.1"/>
    <property type="molecule type" value="Genomic_DNA"/>
</dbReference>
<protein>
    <submittedName>
        <fullName evidence="2">Uncharacterized protein YigE, DUF2233 family</fullName>
    </submittedName>
</protein>
<dbReference type="InterPro" id="IPR018711">
    <property type="entry name" value="NAGPA"/>
</dbReference>
<sequence>MRWKTFWDSQHPKTGRLLLWVTGLGVLGMAQCGKSSSSSAPAADHYISYQVNPRQLTVRLYWQDERGEKFRSIRRLREWLAAHGQRLLFATNGGMYKAGNIPLGLLLEQGVVRTPLDAAQGVGNFYLKPNGVFYLTADGQPGIVSTTAFSKVPQVHYATQSGPLLVLNGRVHPAFKPHSANLHIRSGVGLLPNGDALFAMSKEKVSFYDFAMYFQRQGCQTALYLDGFVSRTYLPEKQWTQTDGDFGVIIGVTEPTR</sequence>
<keyword evidence="3" id="KW-1185">Reference proteome</keyword>
<dbReference type="Proteomes" id="UP000198310">
    <property type="component" value="Unassembled WGS sequence"/>
</dbReference>
<evidence type="ECO:0000313" key="3">
    <source>
        <dbReference type="Proteomes" id="UP000198310"/>
    </source>
</evidence>
<reference evidence="3" key="1">
    <citation type="submission" date="2017-06" db="EMBL/GenBank/DDBJ databases">
        <authorList>
            <person name="Varghese N."/>
            <person name="Submissions S."/>
        </authorList>
    </citation>
    <scope>NUCLEOTIDE SEQUENCE [LARGE SCALE GENOMIC DNA]</scope>
    <source>
        <strain evidence="3">DSM 28041</strain>
    </source>
</reference>
<feature type="domain" description="Phosphodiester glycosidase" evidence="1">
    <location>
        <begin position="88"/>
        <end position="234"/>
    </location>
</feature>
<evidence type="ECO:0000259" key="1">
    <source>
        <dbReference type="Pfam" id="PF09992"/>
    </source>
</evidence>
<dbReference type="Pfam" id="PF09992">
    <property type="entry name" value="NAGPA"/>
    <property type="match status" value="1"/>
</dbReference>
<organism evidence="2 3">
    <name type="scientific">Hymenobacter mucosus</name>
    <dbReference type="NCBI Taxonomy" id="1411120"/>
    <lineage>
        <taxon>Bacteria</taxon>
        <taxon>Pseudomonadati</taxon>
        <taxon>Bacteroidota</taxon>
        <taxon>Cytophagia</taxon>
        <taxon>Cytophagales</taxon>
        <taxon>Hymenobacteraceae</taxon>
        <taxon>Hymenobacter</taxon>
    </lineage>
</organism>
<proteinExistence type="predicted"/>
<accession>A0A238XWV0</accession>
<gene>
    <name evidence="2" type="ORF">SAMN06269173_104466</name>
</gene>
<dbReference type="RefSeq" id="WP_245855339.1">
    <property type="nucleotide sequence ID" value="NZ_FZNS01000004.1"/>
</dbReference>
<dbReference type="AlphaFoldDB" id="A0A238XWV0"/>
<evidence type="ECO:0000313" key="2">
    <source>
        <dbReference type="EMBL" id="SNR63465.1"/>
    </source>
</evidence>